<dbReference type="EMBL" id="JABSTQ010006782">
    <property type="protein sequence ID" value="KAG0436703.1"/>
    <property type="molecule type" value="Genomic_DNA"/>
</dbReference>
<comment type="caution">
    <text evidence="1">The sequence shown here is derived from an EMBL/GenBank/DDBJ whole genome shotgun (WGS) entry which is preliminary data.</text>
</comment>
<proteinExistence type="predicted"/>
<protein>
    <submittedName>
        <fullName evidence="1">Uncharacterized protein</fullName>
    </submittedName>
</protein>
<gene>
    <name evidence="1" type="ORF">HPB47_017804</name>
</gene>
<sequence>MRPCAGLPTCPGVWDGILCWQPAPAGTMAQVNCPDYVYGFDTREMATKWCTENGTWYVSPEHGQPWTNYTRCFPQGATMQSENISLLE</sequence>
<organism evidence="1 2">
    <name type="scientific">Ixodes persulcatus</name>
    <name type="common">Taiga tick</name>
    <dbReference type="NCBI Taxonomy" id="34615"/>
    <lineage>
        <taxon>Eukaryota</taxon>
        <taxon>Metazoa</taxon>
        <taxon>Ecdysozoa</taxon>
        <taxon>Arthropoda</taxon>
        <taxon>Chelicerata</taxon>
        <taxon>Arachnida</taxon>
        <taxon>Acari</taxon>
        <taxon>Parasitiformes</taxon>
        <taxon>Ixodida</taxon>
        <taxon>Ixodoidea</taxon>
        <taxon>Ixodidae</taxon>
        <taxon>Ixodinae</taxon>
        <taxon>Ixodes</taxon>
    </lineage>
</organism>
<evidence type="ECO:0000313" key="1">
    <source>
        <dbReference type="EMBL" id="KAG0436703.1"/>
    </source>
</evidence>
<accession>A0AC60QMC8</accession>
<reference evidence="1 2" key="1">
    <citation type="journal article" date="2020" name="Cell">
        <title>Large-Scale Comparative Analyses of Tick Genomes Elucidate Their Genetic Diversity and Vector Capacities.</title>
        <authorList>
            <consortium name="Tick Genome and Microbiome Consortium (TIGMIC)"/>
            <person name="Jia N."/>
            <person name="Wang J."/>
            <person name="Shi W."/>
            <person name="Du L."/>
            <person name="Sun Y."/>
            <person name="Zhan W."/>
            <person name="Jiang J.F."/>
            <person name="Wang Q."/>
            <person name="Zhang B."/>
            <person name="Ji P."/>
            <person name="Bell-Sakyi L."/>
            <person name="Cui X.M."/>
            <person name="Yuan T.T."/>
            <person name="Jiang B.G."/>
            <person name="Yang W.F."/>
            <person name="Lam T.T."/>
            <person name="Chang Q.C."/>
            <person name="Ding S.J."/>
            <person name="Wang X.J."/>
            <person name="Zhu J.G."/>
            <person name="Ruan X.D."/>
            <person name="Zhao L."/>
            <person name="Wei J.T."/>
            <person name="Ye R.Z."/>
            <person name="Que T.C."/>
            <person name="Du C.H."/>
            <person name="Zhou Y.H."/>
            <person name="Cheng J.X."/>
            <person name="Dai P.F."/>
            <person name="Guo W.B."/>
            <person name="Han X.H."/>
            <person name="Huang E.J."/>
            <person name="Li L.F."/>
            <person name="Wei W."/>
            <person name="Gao Y.C."/>
            <person name="Liu J.Z."/>
            <person name="Shao H.Z."/>
            <person name="Wang X."/>
            <person name="Wang C.C."/>
            <person name="Yang T.C."/>
            <person name="Huo Q.B."/>
            <person name="Li W."/>
            <person name="Chen H.Y."/>
            <person name="Chen S.E."/>
            <person name="Zhou L.G."/>
            <person name="Ni X.B."/>
            <person name="Tian J.H."/>
            <person name="Sheng Y."/>
            <person name="Liu T."/>
            <person name="Pan Y.S."/>
            <person name="Xia L.Y."/>
            <person name="Li J."/>
            <person name="Zhao F."/>
            <person name="Cao W.C."/>
        </authorList>
    </citation>
    <scope>NUCLEOTIDE SEQUENCE [LARGE SCALE GENOMIC DNA]</scope>
    <source>
        <strain evidence="1">Iper-2018</strain>
    </source>
</reference>
<keyword evidence="2" id="KW-1185">Reference proteome</keyword>
<name>A0AC60QMC8_IXOPE</name>
<feature type="non-terminal residue" evidence="1">
    <location>
        <position position="88"/>
    </location>
</feature>
<dbReference type="Proteomes" id="UP000805193">
    <property type="component" value="Unassembled WGS sequence"/>
</dbReference>
<evidence type="ECO:0000313" key="2">
    <source>
        <dbReference type="Proteomes" id="UP000805193"/>
    </source>
</evidence>